<evidence type="ECO:0000259" key="1">
    <source>
        <dbReference type="Pfam" id="PF23366"/>
    </source>
</evidence>
<evidence type="ECO:0000313" key="2">
    <source>
        <dbReference type="EMBL" id="SEQ74830.1"/>
    </source>
</evidence>
<dbReference type="AlphaFoldDB" id="A0A1H9IJQ0"/>
<dbReference type="RefSeq" id="WP_090617495.1">
    <property type="nucleotide sequence ID" value="NZ_FOFD01000003.1"/>
</dbReference>
<dbReference type="OrthoDB" id="213812at2157"/>
<protein>
    <recommendedName>
        <fullName evidence="1">HVO-0234-like beta-propeller domain-containing protein</fullName>
    </recommendedName>
</protein>
<evidence type="ECO:0000313" key="3">
    <source>
        <dbReference type="Proteomes" id="UP000199114"/>
    </source>
</evidence>
<feature type="domain" description="HVO-0234-like beta-propeller" evidence="1">
    <location>
        <begin position="3"/>
        <end position="287"/>
    </location>
</feature>
<name>A0A1H9IJQ0_9EURY</name>
<proteinExistence type="predicted"/>
<dbReference type="Proteomes" id="UP000199114">
    <property type="component" value="Unassembled WGS sequence"/>
</dbReference>
<reference evidence="3" key="1">
    <citation type="submission" date="2016-10" db="EMBL/GenBank/DDBJ databases">
        <authorList>
            <person name="Varghese N."/>
            <person name="Submissions S."/>
        </authorList>
    </citation>
    <scope>NUCLEOTIDE SEQUENCE [LARGE SCALE GENOMIC DNA]</scope>
    <source>
        <strain evidence="3">DSM 25055</strain>
    </source>
</reference>
<dbReference type="EMBL" id="FOFD01000003">
    <property type="protein sequence ID" value="SEQ74830.1"/>
    <property type="molecule type" value="Genomic_DNA"/>
</dbReference>
<dbReference type="Pfam" id="PF23366">
    <property type="entry name" value="Beta-prop_HVO_0234"/>
    <property type="match status" value="1"/>
</dbReference>
<sequence>MDSIEEKRVYGDREGAVTAYVASAMGVVRVRVAGDTVGEFGLCERCEARDIAATRDAVAIATDEDVRVHEVANEAAAETGDGDAADETFVEAGFGPAVAVGYDDGDLIAASPDGRVACRAAGAEEWTTLEDVPVATVRAIDGDLVGTDNGVYRVHEGRLDHAGLTDVRDVSAAGVPLAATADGLYKLGNGWMAVLEPAFETVAADPRSRPGRLERAHAVAGETIYEYAADDDEWREREPDGSGETVVGFGYGDERYAVTESGTFLSSSDGGWRRRLLGITDVVGMAVPATVPDATAAER</sequence>
<gene>
    <name evidence="2" type="ORF">SAMN04489841_2254</name>
</gene>
<dbReference type="STRING" id="1186196.SAMN04489841_2254"/>
<keyword evidence="3" id="KW-1185">Reference proteome</keyword>
<accession>A0A1H9IJQ0</accession>
<organism evidence="2 3">
    <name type="scientific">Natrinema salaciae</name>
    <dbReference type="NCBI Taxonomy" id="1186196"/>
    <lineage>
        <taxon>Archaea</taxon>
        <taxon>Methanobacteriati</taxon>
        <taxon>Methanobacteriota</taxon>
        <taxon>Stenosarchaea group</taxon>
        <taxon>Halobacteria</taxon>
        <taxon>Halobacteriales</taxon>
        <taxon>Natrialbaceae</taxon>
        <taxon>Natrinema</taxon>
    </lineage>
</organism>
<dbReference type="InterPro" id="IPR056505">
    <property type="entry name" value="Beta-prop_HVO_0234"/>
</dbReference>